<dbReference type="GO" id="GO:0005829">
    <property type="term" value="C:cytosol"/>
    <property type="evidence" value="ECO:0007669"/>
    <property type="project" value="TreeGrafter"/>
</dbReference>
<dbReference type="OrthoDB" id="287188at2759"/>
<dbReference type="CDD" id="cd04096">
    <property type="entry name" value="eEF2_snRNP_like_C"/>
    <property type="match status" value="1"/>
</dbReference>
<dbReference type="Pfam" id="PF03764">
    <property type="entry name" value="EFG_IV"/>
    <property type="match status" value="1"/>
</dbReference>
<comment type="subcellular location">
    <subcellularLocation>
        <location evidence="1">Cytoplasm</location>
    </subcellularLocation>
</comment>
<dbReference type="EMBL" id="GG662503">
    <property type="protein sequence ID" value="EAR83394.2"/>
    <property type="molecule type" value="Genomic_DNA"/>
</dbReference>
<dbReference type="InterPro" id="IPR009000">
    <property type="entry name" value="Transl_B-barrel_sf"/>
</dbReference>
<dbReference type="GO" id="GO:0043022">
    <property type="term" value="F:ribosome binding"/>
    <property type="evidence" value="ECO:0007669"/>
    <property type="project" value="TreeGrafter"/>
</dbReference>
<keyword evidence="4 10" id="KW-0251">Elongation factor</keyword>
<dbReference type="STRING" id="312017.Q22DR0"/>
<dbReference type="InterPro" id="IPR004161">
    <property type="entry name" value="EFTu-like_2"/>
</dbReference>
<dbReference type="FunFam" id="3.30.230.10:FF:000006">
    <property type="entry name" value="Translation elongation factor 2"/>
    <property type="match status" value="1"/>
</dbReference>
<dbReference type="CDD" id="cd01681">
    <property type="entry name" value="aeEF2_snRNP_like_IV"/>
    <property type="match status" value="1"/>
</dbReference>
<dbReference type="InterPro" id="IPR000640">
    <property type="entry name" value="EFG_V-like"/>
</dbReference>
<dbReference type="SUPFAM" id="SSF54211">
    <property type="entry name" value="Ribosomal protein S5 domain 2-like"/>
    <property type="match status" value="1"/>
</dbReference>
<keyword evidence="11" id="KW-1185">Reference proteome</keyword>
<evidence type="ECO:0000256" key="3">
    <source>
        <dbReference type="ARBA" id="ARBA00022741"/>
    </source>
</evidence>
<keyword evidence="6" id="KW-0648">Protein biosynthesis</keyword>
<dbReference type="Pfam" id="PF00009">
    <property type="entry name" value="GTP_EFTU"/>
    <property type="match status" value="1"/>
</dbReference>
<evidence type="ECO:0000313" key="10">
    <source>
        <dbReference type="EMBL" id="EAR83394.2"/>
    </source>
</evidence>
<sequence length="838" mass="93440">MVNFTVEQIRQIMDNQDNIRNMSVIAHVDHGKSTLTDSLICKAGIISSKAAGEARYTDTRDDEKERGITIKSTGVSMYYEYDLNETGKQEPYLLNLIDSPGHVDFSSEVTAALRVTDGALVVVDCVEGVCVQTETVLRQAMQEKIKPVLIVNKIDRSILELKHDGETMYQNFIRVIDMVNVIIDTYNQEDMGPLLVQPDEGSVAFGSGKECWAFTLTKFSRIYAKKFGIDKNKMMKKLWGDNFFDAASKKWTNNNVSDNGTPLKRAFAQFIMDPICKLANAVMDNDMELMDKMLKTLELTLTQEDRDLKGKHLLKAVMSKWLNAADTILEMMVIHLPSPRKAQQYRTSYLYEGPQDDDIAKAMKACDPKGPLMMYVSKMVPTADKGRFVAFGRVFSGTIATSQKVRILGPNYQPGKKEDLHEKTLQRTLIMQGRTTEYIPDVPCGNTVGLVGVDQFILKTGTITDHPDAHTIRSMKYSVSPVVRVAVNVKNAGDLPKLVDGLKKLSKSDPLVICTTEESTGQHIIAGCGELHIEICLKDLEEDYANCPIIKSDPVVTYKETVTAESNITCMSKSANKHNRIYAKGAPLEDGLAEDIEKGTINPKDDPKDRAKLLNEKYNWDRTEAGTKLWSFGPENVGPNLVVDQTKGIQYVNEIKDSVESAWQWASKEAVMTEEGMRGVRMNLLDCVLHADAIHRGAGQILPTARRLFYACELTAEPRLQEPIFTAEITAPQDAMGGVYNCLNQRRGIINEEEQVQGTPMAIVKAYLPVAESFGFTAHLRGLTQGQAFPQCFFDHWATISGSPFEANSKAADIVNNIRKRKGLKEGIPDLNNYLDKL</sequence>
<dbReference type="eggNOG" id="KOG0469">
    <property type="taxonomic scope" value="Eukaryota"/>
</dbReference>
<dbReference type="FunFam" id="3.90.1430.10:FF:000003">
    <property type="entry name" value="Elongation factor 2"/>
    <property type="match status" value="1"/>
</dbReference>
<gene>
    <name evidence="10" type="ORF">TTHERM_00938820</name>
</gene>
<evidence type="ECO:0000256" key="1">
    <source>
        <dbReference type="ARBA" id="ARBA00004496"/>
    </source>
</evidence>
<evidence type="ECO:0000313" key="11">
    <source>
        <dbReference type="Proteomes" id="UP000009168"/>
    </source>
</evidence>
<dbReference type="InterPro" id="IPR005517">
    <property type="entry name" value="Transl_elong_EFG/EF2_IV"/>
</dbReference>
<dbReference type="OMA" id="ASWNTEN"/>
<dbReference type="Proteomes" id="UP000009168">
    <property type="component" value="Unassembled WGS sequence"/>
</dbReference>
<dbReference type="PRINTS" id="PR00315">
    <property type="entry name" value="ELONGATNFCT"/>
</dbReference>
<dbReference type="InterPro" id="IPR014721">
    <property type="entry name" value="Ribsml_uS5_D2-typ_fold_subgr"/>
</dbReference>
<dbReference type="CDD" id="cd16261">
    <property type="entry name" value="EF2_snRNP_III"/>
    <property type="match status" value="1"/>
</dbReference>
<dbReference type="PANTHER" id="PTHR42908">
    <property type="entry name" value="TRANSLATION ELONGATION FACTOR-RELATED"/>
    <property type="match status" value="1"/>
</dbReference>
<dbReference type="CDD" id="cd16268">
    <property type="entry name" value="EF2_II"/>
    <property type="match status" value="1"/>
</dbReference>
<feature type="domain" description="Tr-type G" evidence="9">
    <location>
        <begin position="17"/>
        <end position="340"/>
    </location>
</feature>
<evidence type="ECO:0000256" key="8">
    <source>
        <dbReference type="ARBA" id="ARBA00049117"/>
    </source>
</evidence>
<dbReference type="InterPro" id="IPR035647">
    <property type="entry name" value="EFG_III/V"/>
</dbReference>
<dbReference type="PROSITE" id="PS51722">
    <property type="entry name" value="G_TR_2"/>
    <property type="match status" value="1"/>
</dbReference>
<dbReference type="Gene3D" id="3.30.70.870">
    <property type="entry name" value="Elongation Factor G (Translational Gtpase), domain 3"/>
    <property type="match status" value="1"/>
</dbReference>
<dbReference type="InterPro" id="IPR027417">
    <property type="entry name" value="P-loop_NTPase"/>
</dbReference>
<dbReference type="FunFam" id="3.30.70.240:FF:000003">
    <property type="entry name" value="Translation elongation factor 2"/>
    <property type="match status" value="1"/>
</dbReference>
<comment type="catalytic activity">
    <reaction evidence="8">
        <text>GTP + H2O = GDP + phosphate + H(+)</text>
        <dbReference type="Rhea" id="RHEA:19669"/>
        <dbReference type="ChEBI" id="CHEBI:15377"/>
        <dbReference type="ChEBI" id="CHEBI:15378"/>
        <dbReference type="ChEBI" id="CHEBI:37565"/>
        <dbReference type="ChEBI" id="CHEBI:43474"/>
        <dbReference type="ChEBI" id="CHEBI:58189"/>
    </reaction>
    <physiologicalReaction direction="left-to-right" evidence="8">
        <dbReference type="Rhea" id="RHEA:19670"/>
    </physiologicalReaction>
</comment>
<dbReference type="Gene3D" id="2.40.30.10">
    <property type="entry name" value="Translation factors"/>
    <property type="match status" value="1"/>
</dbReference>
<dbReference type="SMART" id="SM00838">
    <property type="entry name" value="EFG_C"/>
    <property type="match status" value="1"/>
</dbReference>
<evidence type="ECO:0000256" key="2">
    <source>
        <dbReference type="ARBA" id="ARBA00022490"/>
    </source>
</evidence>
<keyword evidence="5" id="KW-0378">Hydrolase</keyword>
<dbReference type="GeneID" id="7840557"/>
<dbReference type="GO" id="GO:0003746">
    <property type="term" value="F:translation elongation factor activity"/>
    <property type="evidence" value="ECO:0007669"/>
    <property type="project" value="UniProtKB-KW"/>
</dbReference>
<dbReference type="Pfam" id="PF14492">
    <property type="entry name" value="EFG_III"/>
    <property type="match status" value="1"/>
</dbReference>
<accession>Q22DR0</accession>
<dbReference type="FunFam" id="3.30.70.870:FF:000002">
    <property type="entry name" value="Translation elongation factor 2"/>
    <property type="match status" value="1"/>
</dbReference>
<dbReference type="Pfam" id="PF03144">
    <property type="entry name" value="GTP_EFTU_D2"/>
    <property type="match status" value="1"/>
</dbReference>
<dbReference type="Pfam" id="PF00679">
    <property type="entry name" value="EFG_C"/>
    <property type="match status" value="1"/>
</dbReference>
<dbReference type="CDD" id="cd01885">
    <property type="entry name" value="EF2"/>
    <property type="match status" value="1"/>
</dbReference>
<dbReference type="PANTHER" id="PTHR42908:SF10">
    <property type="entry name" value="EUKARYOTIC TRANSLATION ELONGATION FACTOR 2"/>
    <property type="match status" value="1"/>
</dbReference>
<protein>
    <submittedName>
        <fullName evidence="10">Elongation factor 2, putative</fullName>
    </submittedName>
</protein>
<dbReference type="KEGG" id="tet:TTHERM_00938820"/>
<evidence type="ECO:0000259" key="9">
    <source>
        <dbReference type="PROSITE" id="PS51722"/>
    </source>
</evidence>
<dbReference type="Gene3D" id="3.30.70.240">
    <property type="match status" value="1"/>
</dbReference>
<dbReference type="FunCoup" id="Q22DR0">
    <property type="interactions" value="544"/>
</dbReference>
<dbReference type="NCBIfam" id="TIGR00231">
    <property type="entry name" value="small_GTP"/>
    <property type="match status" value="1"/>
</dbReference>
<dbReference type="SMART" id="SM00889">
    <property type="entry name" value="EFG_IV"/>
    <property type="match status" value="1"/>
</dbReference>
<evidence type="ECO:0000256" key="7">
    <source>
        <dbReference type="ARBA" id="ARBA00023134"/>
    </source>
</evidence>
<evidence type="ECO:0000256" key="4">
    <source>
        <dbReference type="ARBA" id="ARBA00022768"/>
    </source>
</evidence>
<keyword evidence="7" id="KW-0342">GTP-binding</keyword>
<dbReference type="HOGENOM" id="CLU_002794_11_2_1"/>
<dbReference type="InParanoid" id="Q22DR0"/>
<dbReference type="SUPFAM" id="SSF50447">
    <property type="entry name" value="Translation proteins"/>
    <property type="match status" value="1"/>
</dbReference>
<dbReference type="FunFam" id="2.40.30.10:FF:000010">
    <property type="entry name" value="Translation elongation factor 2"/>
    <property type="match status" value="1"/>
</dbReference>
<dbReference type="Gene3D" id="3.40.50.300">
    <property type="entry name" value="P-loop containing nucleotide triphosphate hydrolases"/>
    <property type="match status" value="1"/>
</dbReference>
<organism evidence="10 11">
    <name type="scientific">Tetrahymena thermophila (strain SB210)</name>
    <dbReference type="NCBI Taxonomy" id="312017"/>
    <lineage>
        <taxon>Eukaryota</taxon>
        <taxon>Sar</taxon>
        <taxon>Alveolata</taxon>
        <taxon>Ciliophora</taxon>
        <taxon>Intramacronucleata</taxon>
        <taxon>Oligohymenophorea</taxon>
        <taxon>Hymenostomatida</taxon>
        <taxon>Tetrahymenina</taxon>
        <taxon>Tetrahymenidae</taxon>
        <taxon>Tetrahymena</taxon>
    </lineage>
</organism>
<dbReference type="PROSITE" id="PS00301">
    <property type="entry name" value="G_TR_1"/>
    <property type="match status" value="1"/>
</dbReference>
<dbReference type="InterPro" id="IPR031157">
    <property type="entry name" value="G_TR_CS"/>
</dbReference>
<proteinExistence type="predicted"/>
<reference evidence="11" key="1">
    <citation type="journal article" date="2006" name="PLoS Biol.">
        <title>Macronuclear genome sequence of the ciliate Tetrahymena thermophila, a model eukaryote.</title>
        <authorList>
            <person name="Eisen J.A."/>
            <person name="Coyne R.S."/>
            <person name="Wu M."/>
            <person name="Wu D."/>
            <person name="Thiagarajan M."/>
            <person name="Wortman J.R."/>
            <person name="Badger J.H."/>
            <person name="Ren Q."/>
            <person name="Amedeo P."/>
            <person name="Jones K.M."/>
            <person name="Tallon L.J."/>
            <person name="Delcher A.L."/>
            <person name="Salzberg S.L."/>
            <person name="Silva J.C."/>
            <person name="Haas B.J."/>
            <person name="Majoros W.H."/>
            <person name="Farzad M."/>
            <person name="Carlton J.M."/>
            <person name="Smith R.K. Jr."/>
            <person name="Garg J."/>
            <person name="Pearlman R.E."/>
            <person name="Karrer K.M."/>
            <person name="Sun L."/>
            <person name="Manning G."/>
            <person name="Elde N.C."/>
            <person name="Turkewitz A.P."/>
            <person name="Asai D.J."/>
            <person name="Wilkes D.E."/>
            <person name="Wang Y."/>
            <person name="Cai H."/>
            <person name="Collins K."/>
            <person name="Stewart B.A."/>
            <person name="Lee S.R."/>
            <person name="Wilamowska K."/>
            <person name="Weinberg Z."/>
            <person name="Ruzzo W.L."/>
            <person name="Wloga D."/>
            <person name="Gaertig J."/>
            <person name="Frankel J."/>
            <person name="Tsao C.-C."/>
            <person name="Gorovsky M.A."/>
            <person name="Keeling P.J."/>
            <person name="Waller R.F."/>
            <person name="Patron N.J."/>
            <person name="Cherry J.M."/>
            <person name="Stover N.A."/>
            <person name="Krieger C.J."/>
            <person name="del Toro C."/>
            <person name="Ryder H.F."/>
            <person name="Williamson S.C."/>
            <person name="Barbeau R.A."/>
            <person name="Hamilton E.P."/>
            <person name="Orias E."/>
        </authorList>
    </citation>
    <scope>NUCLEOTIDE SEQUENCE [LARGE SCALE GENOMIC DNA]</scope>
    <source>
        <strain evidence="11">SB210</strain>
    </source>
</reference>
<keyword evidence="2" id="KW-0963">Cytoplasm</keyword>
<dbReference type="InterPro" id="IPR005225">
    <property type="entry name" value="Small_GTP-bd"/>
</dbReference>
<dbReference type="SUPFAM" id="SSF52540">
    <property type="entry name" value="P-loop containing nucleoside triphosphate hydrolases"/>
    <property type="match status" value="1"/>
</dbReference>
<name>Q22DR0_TETTS</name>
<dbReference type="SUPFAM" id="SSF54980">
    <property type="entry name" value="EF-G C-terminal domain-like"/>
    <property type="match status" value="2"/>
</dbReference>
<dbReference type="InterPro" id="IPR041095">
    <property type="entry name" value="EFG_II"/>
</dbReference>
<dbReference type="FunFam" id="3.40.50.300:FF:000058">
    <property type="entry name" value="Translation elongation factor 2"/>
    <property type="match status" value="1"/>
</dbReference>
<dbReference type="InterPro" id="IPR020568">
    <property type="entry name" value="Ribosomal_Su5_D2-typ_SF"/>
</dbReference>
<dbReference type="InterPro" id="IPR000795">
    <property type="entry name" value="T_Tr_GTP-bd_dom"/>
</dbReference>
<evidence type="ECO:0000256" key="6">
    <source>
        <dbReference type="ARBA" id="ARBA00022917"/>
    </source>
</evidence>
<dbReference type="GO" id="GO:0003924">
    <property type="term" value="F:GTPase activity"/>
    <property type="evidence" value="ECO:0007669"/>
    <property type="project" value="InterPro"/>
</dbReference>
<dbReference type="Gene3D" id="3.30.230.10">
    <property type="match status" value="1"/>
</dbReference>
<dbReference type="GO" id="GO:0005525">
    <property type="term" value="F:GTP binding"/>
    <property type="evidence" value="ECO:0007669"/>
    <property type="project" value="UniProtKB-KW"/>
</dbReference>
<dbReference type="AlphaFoldDB" id="Q22DR0"/>
<evidence type="ECO:0000256" key="5">
    <source>
        <dbReference type="ARBA" id="ARBA00022801"/>
    </source>
</evidence>
<keyword evidence="3" id="KW-0547">Nucleotide-binding</keyword>
<dbReference type="GO" id="GO:1990904">
    <property type="term" value="C:ribonucleoprotein complex"/>
    <property type="evidence" value="ECO:0007669"/>
    <property type="project" value="TreeGrafter"/>
</dbReference>
<dbReference type="RefSeq" id="XP_001031057.2">
    <property type="nucleotide sequence ID" value="XM_001031057.3"/>
</dbReference>